<feature type="transmembrane region" description="Helical" evidence="1">
    <location>
        <begin position="52"/>
        <end position="73"/>
    </location>
</feature>
<proteinExistence type="predicted"/>
<dbReference type="RefSeq" id="WP_100344597.1">
    <property type="nucleotide sequence ID" value="NZ_PGFB01000003.1"/>
</dbReference>
<keyword evidence="1" id="KW-1133">Transmembrane helix</keyword>
<evidence type="ECO:0000256" key="1">
    <source>
        <dbReference type="SAM" id="Phobius"/>
    </source>
</evidence>
<comment type="caution">
    <text evidence="2">The sequence shown here is derived from an EMBL/GenBank/DDBJ whole genome shotgun (WGS) entry which is preliminary data.</text>
</comment>
<sequence>MRLWVKDGERLPDPEPAQTDDRWPLLVGTILWLVAGAVMLIVFGALDAAGRGWWLWVCCIGVGIGLVGLLVAVRNRRRARAGR</sequence>
<dbReference type="InterPro" id="IPR019681">
    <property type="entry name" value="DUF2530"/>
</dbReference>
<dbReference type="Pfam" id="PF10745">
    <property type="entry name" value="DUF2530"/>
    <property type="match status" value="1"/>
</dbReference>
<evidence type="ECO:0000313" key="2">
    <source>
        <dbReference type="EMBL" id="PJJ61982.1"/>
    </source>
</evidence>
<dbReference type="OrthoDB" id="4981254at2"/>
<organism evidence="2 3">
    <name type="scientific">Compostimonas suwonensis</name>
    <dbReference type="NCBI Taxonomy" id="1048394"/>
    <lineage>
        <taxon>Bacteria</taxon>
        <taxon>Bacillati</taxon>
        <taxon>Actinomycetota</taxon>
        <taxon>Actinomycetes</taxon>
        <taxon>Micrococcales</taxon>
        <taxon>Microbacteriaceae</taxon>
        <taxon>Compostimonas</taxon>
    </lineage>
</organism>
<evidence type="ECO:0000313" key="3">
    <source>
        <dbReference type="Proteomes" id="UP000230161"/>
    </source>
</evidence>
<keyword evidence="1" id="KW-0472">Membrane</keyword>
<name>A0A2M9BVK9_9MICO</name>
<feature type="transmembrane region" description="Helical" evidence="1">
    <location>
        <begin position="25"/>
        <end position="46"/>
    </location>
</feature>
<protein>
    <submittedName>
        <fullName evidence="2">Uncharacterized protein DUF2530</fullName>
    </submittedName>
</protein>
<accession>A0A2M9BVK9</accession>
<keyword evidence="3" id="KW-1185">Reference proteome</keyword>
<dbReference type="EMBL" id="PGFB01000003">
    <property type="protein sequence ID" value="PJJ61982.1"/>
    <property type="molecule type" value="Genomic_DNA"/>
</dbReference>
<dbReference type="Proteomes" id="UP000230161">
    <property type="component" value="Unassembled WGS sequence"/>
</dbReference>
<dbReference type="AlphaFoldDB" id="A0A2M9BVK9"/>
<reference evidence="2 3" key="1">
    <citation type="submission" date="2017-11" db="EMBL/GenBank/DDBJ databases">
        <title>Genomic Encyclopedia of Archaeal and Bacterial Type Strains, Phase II (KMG-II): From Individual Species to Whole Genera.</title>
        <authorList>
            <person name="Goeker M."/>
        </authorList>
    </citation>
    <scope>NUCLEOTIDE SEQUENCE [LARGE SCALE GENOMIC DNA]</scope>
    <source>
        <strain evidence="2 3">DSM 25625</strain>
    </source>
</reference>
<gene>
    <name evidence="2" type="ORF">CLV54_1773</name>
</gene>
<keyword evidence="1" id="KW-0812">Transmembrane</keyword>